<dbReference type="Pfam" id="PF03129">
    <property type="entry name" value="HGTP_anticodon"/>
    <property type="match status" value="1"/>
</dbReference>
<dbReference type="InterPro" id="IPR015807">
    <property type="entry name" value="His-tRNA-ligase"/>
</dbReference>
<evidence type="ECO:0000256" key="3">
    <source>
        <dbReference type="ARBA" id="ARBA00022598"/>
    </source>
</evidence>
<comment type="catalytic activity">
    <reaction evidence="8 9">
        <text>tRNA(His) + L-histidine + ATP = L-histidyl-tRNA(His) + AMP + diphosphate + H(+)</text>
        <dbReference type="Rhea" id="RHEA:17313"/>
        <dbReference type="Rhea" id="RHEA-COMP:9665"/>
        <dbReference type="Rhea" id="RHEA-COMP:9689"/>
        <dbReference type="ChEBI" id="CHEBI:15378"/>
        <dbReference type="ChEBI" id="CHEBI:30616"/>
        <dbReference type="ChEBI" id="CHEBI:33019"/>
        <dbReference type="ChEBI" id="CHEBI:57595"/>
        <dbReference type="ChEBI" id="CHEBI:78442"/>
        <dbReference type="ChEBI" id="CHEBI:78527"/>
        <dbReference type="ChEBI" id="CHEBI:456215"/>
        <dbReference type="EC" id="6.1.1.21"/>
    </reaction>
</comment>
<dbReference type="GO" id="GO:0005524">
    <property type="term" value="F:ATP binding"/>
    <property type="evidence" value="ECO:0007669"/>
    <property type="project" value="UniProtKB-UniRule"/>
</dbReference>
<dbReference type="NCBIfam" id="TIGR00442">
    <property type="entry name" value="hisS"/>
    <property type="match status" value="1"/>
</dbReference>
<evidence type="ECO:0000259" key="11">
    <source>
        <dbReference type="PROSITE" id="PS50862"/>
    </source>
</evidence>
<evidence type="ECO:0000313" key="13">
    <source>
        <dbReference type="Proteomes" id="UP000568877"/>
    </source>
</evidence>
<feature type="binding site" evidence="10">
    <location>
        <position position="133"/>
    </location>
    <ligand>
        <name>L-histidine</name>
        <dbReference type="ChEBI" id="CHEBI:57595"/>
    </ligand>
</feature>
<feature type="binding site" evidence="10">
    <location>
        <begin position="84"/>
        <end position="86"/>
    </location>
    <ligand>
        <name>L-histidine</name>
        <dbReference type="ChEBI" id="CHEBI:57595"/>
    </ligand>
</feature>
<dbReference type="CDD" id="cd00773">
    <property type="entry name" value="HisRS-like_core"/>
    <property type="match status" value="1"/>
</dbReference>
<dbReference type="InterPro" id="IPR004154">
    <property type="entry name" value="Anticodon-bd"/>
</dbReference>
<evidence type="ECO:0000256" key="1">
    <source>
        <dbReference type="ARBA" id="ARBA00008226"/>
    </source>
</evidence>
<dbReference type="AlphaFoldDB" id="A0A6V8PLE0"/>
<keyword evidence="7 9" id="KW-0030">Aminoacyl-tRNA synthetase</keyword>
<feature type="binding site" evidence="10">
    <location>
        <position position="129"/>
    </location>
    <ligand>
        <name>L-histidine</name>
        <dbReference type="ChEBI" id="CHEBI:57595"/>
    </ligand>
</feature>
<dbReference type="CDD" id="cd00859">
    <property type="entry name" value="HisRS_anticodon"/>
    <property type="match status" value="1"/>
</dbReference>
<keyword evidence="4 9" id="KW-0547">Nucleotide-binding</keyword>
<keyword evidence="6 9" id="KW-0648">Protein biosynthesis</keyword>
<dbReference type="PROSITE" id="PS50862">
    <property type="entry name" value="AA_TRNA_LIGASE_II"/>
    <property type="match status" value="1"/>
</dbReference>
<name>A0A6V8PLE0_9ACTN</name>
<organism evidence="12 13">
    <name type="scientific">Candidatus Hakubella thermalkaliphila</name>
    <dbReference type="NCBI Taxonomy" id="2754717"/>
    <lineage>
        <taxon>Bacteria</taxon>
        <taxon>Bacillati</taxon>
        <taxon>Actinomycetota</taxon>
        <taxon>Actinomycetota incertae sedis</taxon>
        <taxon>Candidatus Hakubellales</taxon>
        <taxon>Candidatus Hakubellaceae</taxon>
        <taxon>Candidatus Hakubella</taxon>
    </lineage>
</organism>
<dbReference type="InterPro" id="IPR006195">
    <property type="entry name" value="aa-tRNA-synth_II"/>
</dbReference>
<dbReference type="EMBL" id="BLSA01000007">
    <property type="protein sequence ID" value="GFP31806.1"/>
    <property type="molecule type" value="Genomic_DNA"/>
</dbReference>
<dbReference type="PANTHER" id="PTHR43707:SF1">
    <property type="entry name" value="HISTIDINE--TRNA LIGASE, MITOCHONDRIAL-RELATED"/>
    <property type="match status" value="1"/>
</dbReference>
<evidence type="ECO:0000256" key="10">
    <source>
        <dbReference type="PIRSR" id="PIRSR001549-1"/>
    </source>
</evidence>
<dbReference type="GO" id="GO:0006427">
    <property type="term" value="P:histidyl-tRNA aminoacylation"/>
    <property type="evidence" value="ECO:0007669"/>
    <property type="project" value="UniProtKB-UniRule"/>
</dbReference>
<evidence type="ECO:0000256" key="2">
    <source>
        <dbReference type="ARBA" id="ARBA00022490"/>
    </source>
</evidence>
<dbReference type="Gene3D" id="3.40.50.800">
    <property type="entry name" value="Anticodon-binding domain"/>
    <property type="match status" value="1"/>
</dbReference>
<dbReference type="PIRSF" id="PIRSF001549">
    <property type="entry name" value="His-tRNA_synth"/>
    <property type="match status" value="1"/>
</dbReference>
<dbReference type="PANTHER" id="PTHR43707">
    <property type="entry name" value="HISTIDYL-TRNA SYNTHETASE"/>
    <property type="match status" value="1"/>
</dbReference>
<gene>
    <name evidence="9" type="primary">hisS</name>
    <name evidence="12" type="ORF">HKBW3S42_00111</name>
</gene>
<dbReference type="InterPro" id="IPR045864">
    <property type="entry name" value="aa-tRNA-synth_II/BPL/LPL"/>
</dbReference>
<feature type="domain" description="Aminoacyl-transfer RNA synthetases class-II family profile" evidence="11">
    <location>
        <begin position="30"/>
        <end position="317"/>
    </location>
</feature>
<comment type="similarity">
    <text evidence="1 9">Belongs to the class-II aminoacyl-tRNA synthetase family.</text>
</comment>
<comment type="caution">
    <text evidence="12">The sequence shown here is derived from an EMBL/GenBank/DDBJ whole genome shotgun (WGS) entry which is preliminary data.</text>
</comment>
<feature type="binding site" evidence="10">
    <location>
        <position position="115"/>
    </location>
    <ligand>
        <name>L-histidine</name>
        <dbReference type="ChEBI" id="CHEBI:57595"/>
    </ligand>
</feature>
<keyword evidence="3 9" id="KW-0436">Ligase</keyword>
<dbReference type="Gene3D" id="3.30.930.10">
    <property type="entry name" value="Bira Bifunctional Protein, Domain 2"/>
    <property type="match status" value="1"/>
</dbReference>
<evidence type="ECO:0000256" key="6">
    <source>
        <dbReference type="ARBA" id="ARBA00022917"/>
    </source>
</evidence>
<evidence type="ECO:0000256" key="7">
    <source>
        <dbReference type="ARBA" id="ARBA00023146"/>
    </source>
</evidence>
<dbReference type="SUPFAM" id="SSF52954">
    <property type="entry name" value="Class II aaRS ABD-related"/>
    <property type="match status" value="1"/>
</dbReference>
<dbReference type="InterPro" id="IPR004516">
    <property type="entry name" value="HisRS/HisZ"/>
</dbReference>
<evidence type="ECO:0000256" key="9">
    <source>
        <dbReference type="HAMAP-Rule" id="MF_00127"/>
    </source>
</evidence>
<evidence type="ECO:0000313" key="12">
    <source>
        <dbReference type="EMBL" id="GFP31806.1"/>
    </source>
</evidence>
<feature type="binding site" evidence="10">
    <location>
        <begin position="264"/>
        <end position="265"/>
    </location>
    <ligand>
        <name>L-histidine</name>
        <dbReference type="ChEBI" id="CHEBI:57595"/>
    </ligand>
</feature>
<dbReference type="HAMAP" id="MF_00127">
    <property type="entry name" value="His_tRNA_synth"/>
    <property type="match status" value="1"/>
</dbReference>
<dbReference type="Proteomes" id="UP000568877">
    <property type="component" value="Unassembled WGS sequence"/>
</dbReference>
<dbReference type="SUPFAM" id="SSF55681">
    <property type="entry name" value="Class II aaRS and biotin synthetases"/>
    <property type="match status" value="1"/>
</dbReference>
<reference evidence="12 13" key="1">
    <citation type="journal article" date="2020" name="Front. Microbiol.">
        <title>Single-cell genomics of novel Actinobacteria with the Wood-Ljungdahl pathway discovered in a serpentinizing system.</title>
        <authorList>
            <person name="Merino N."/>
            <person name="Kawai M."/>
            <person name="Boyd E.S."/>
            <person name="Colman D.R."/>
            <person name="McGlynn S.E."/>
            <person name="Nealson K.H."/>
            <person name="Kurokawa K."/>
            <person name="Hongoh Y."/>
        </authorList>
    </citation>
    <scope>NUCLEOTIDE SEQUENCE [LARGE SCALE GENOMIC DNA]</scope>
    <source>
        <strain evidence="12 13">S42</strain>
    </source>
</reference>
<dbReference type="InterPro" id="IPR036621">
    <property type="entry name" value="Anticodon-bd_dom_sf"/>
</dbReference>
<sequence>MVEPKYVAPTGTSDILYPEVERRNCIVDKARRLLDLYCYQEMIVPTFEHTELFVRGIGEATDIVSKEMYTFGDQRGSSFALRPEATSGIVRAFIEHSLYTKSMPQKYFCIGPMFRKEKPQAGRYREFYQIDVELLGAAQPSVDAEVIALLMHIFQDLGLKNLTLKLNSMGCRICRAPYREELVGYLRKVEKGLCRNCRERIKKNPLRVFDCKVEGCRHLLREAPELISVLCAQCQEHFEEVKKYLGVMGLDYELDPKVVRGLDYYTRSVFEVVSPSLGAQNVIGAGGRYDYLVEDCGGPPIAGLGFAIGIDRTSLAMKRSGLKGYEDKSLDLFIITTSHHLRFETIKRLDILRHQGFSAEMDHLPRSMKAQMRLADKLRAKIVIFIGEDEIRKGVLGVRDMATSSQEEVPFEDLLDYLYQKLGRKEKWGARG</sequence>
<comment type="subcellular location">
    <subcellularLocation>
        <location evidence="9">Cytoplasm</location>
    </subcellularLocation>
</comment>
<keyword evidence="5 9" id="KW-0067">ATP-binding</keyword>
<evidence type="ECO:0000256" key="8">
    <source>
        <dbReference type="ARBA" id="ARBA00047639"/>
    </source>
</evidence>
<dbReference type="Pfam" id="PF13393">
    <property type="entry name" value="tRNA-synt_His"/>
    <property type="match status" value="1"/>
</dbReference>
<proteinExistence type="inferred from homology"/>
<dbReference type="EC" id="6.1.1.21" evidence="9"/>
<protein>
    <recommendedName>
        <fullName evidence="9">Histidine--tRNA ligase</fullName>
        <ecNumber evidence="9">6.1.1.21</ecNumber>
    </recommendedName>
    <alternativeName>
        <fullName evidence="9">Histidyl-tRNA synthetase</fullName>
        <shortName evidence="9">HisRS</shortName>
    </alternativeName>
</protein>
<dbReference type="InterPro" id="IPR033656">
    <property type="entry name" value="HisRS_anticodon"/>
</dbReference>
<evidence type="ECO:0000256" key="4">
    <source>
        <dbReference type="ARBA" id="ARBA00022741"/>
    </source>
</evidence>
<accession>A0A6V8PLE0</accession>
<feature type="binding site" evidence="10">
    <location>
        <position position="260"/>
    </location>
    <ligand>
        <name>L-histidine</name>
        <dbReference type="ChEBI" id="CHEBI:57595"/>
    </ligand>
</feature>
<keyword evidence="2 9" id="KW-0963">Cytoplasm</keyword>
<comment type="subunit">
    <text evidence="9">Homodimer.</text>
</comment>
<evidence type="ECO:0000256" key="5">
    <source>
        <dbReference type="ARBA" id="ARBA00022840"/>
    </source>
</evidence>
<dbReference type="GO" id="GO:0004821">
    <property type="term" value="F:histidine-tRNA ligase activity"/>
    <property type="evidence" value="ECO:0007669"/>
    <property type="project" value="UniProtKB-UniRule"/>
</dbReference>
<dbReference type="InterPro" id="IPR041715">
    <property type="entry name" value="HisRS-like_core"/>
</dbReference>
<dbReference type="GO" id="GO:0005737">
    <property type="term" value="C:cytoplasm"/>
    <property type="evidence" value="ECO:0007669"/>
    <property type="project" value="UniProtKB-SubCell"/>
</dbReference>